<accession>K9WEV6</accession>
<dbReference type="Pfam" id="PF13385">
    <property type="entry name" value="Laminin_G_3"/>
    <property type="match status" value="1"/>
</dbReference>
<dbReference type="Proteomes" id="UP000010471">
    <property type="component" value="Chromosome"/>
</dbReference>
<keyword evidence="3" id="KW-0808">Transferase</keyword>
<dbReference type="GO" id="GO:0004674">
    <property type="term" value="F:protein serine/threonine kinase activity"/>
    <property type="evidence" value="ECO:0007669"/>
    <property type="project" value="UniProtKB-KW"/>
</dbReference>
<dbReference type="PATRIC" id="fig|1173027.3.peg.2774"/>
<dbReference type="SMART" id="SM00220">
    <property type="entry name" value="S_TKc"/>
    <property type="match status" value="1"/>
</dbReference>
<dbReference type="eggNOG" id="COG0515">
    <property type="taxonomic scope" value="Bacteria"/>
</dbReference>
<evidence type="ECO:0000256" key="4">
    <source>
        <dbReference type="ARBA" id="ARBA00022729"/>
    </source>
</evidence>
<keyword evidence="2" id="KW-0723">Serine/threonine-protein kinase</keyword>
<dbReference type="PROSITE" id="PS50011">
    <property type="entry name" value="PROTEIN_KINASE_DOM"/>
    <property type="match status" value="1"/>
</dbReference>
<evidence type="ECO:0000256" key="10">
    <source>
        <dbReference type="ARBA" id="ARBA00048679"/>
    </source>
</evidence>
<evidence type="ECO:0000256" key="6">
    <source>
        <dbReference type="ARBA" id="ARBA00022777"/>
    </source>
</evidence>
<dbReference type="InterPro" id="IPR006558">
    <property type="entry name" value="LamG-like"/>
</dbReference>
<dbReference type="InterPro" id="IPR008271">
    <property type="entry name" value="Ser/Thr_kinase_AS"/>
</dbReference>
<dbReference type="EMBL" id="CP003630">
    <property type="protein sequence ID" value="AFZ18331.1"/>
    <property type="molecule type" value="Genomic_DNA"/>
</dbReference>
<dbReference type="Gene3D" id="3.30.200.20">
    <property type="entry name" value="Phosphorylase Kinase, domain 1"/>
    <property type="match status" value="1"/>
</dbReference>
<organism evidence="12 13">
    <name type="scientific">Allocoleopsis franciscana PCC 7113</name>
    <dbReference type="NCBI Taxonomy" id="1173027"/>
    <lineage>
        <taxon>Bacteria</taxon>
        <taxon>Bacillati</taxon>
        <taxon>Cyanobacteriota</taxon>
        <taxon>Cyanophyceae</taxon>
        <taxon>Coleofasciculales</taxon>
        <taxon>Coleofasciculaceae</taxon>
        <taxon>Allocoleopsis</taxon>
        <taxon>Allocoleopsis franciscana</taxon>
    </lineage>
</organism>
<evidence type="ECO:0000256" key="7">
    <source>
        <dbReference type="ARBA" id="ARBA00022840"/>
    </source>
</evidence>
<dbReference type="PROSITE" id="PS00108">
    <property type="entry name" value="PROTEIN_KINASE_ST"/>
    <property type="match status" value="1"/>
</dbReference>
<evidence type="ECO:0000256" key="5">
    <source>
        <dbReference type="ARBA" id="ARBA00022741"/>
    </source>
</evidence>
<reference evidence="12 13" key="1">
    <citation type="submission" date="2012-06" db="EMBL/GenBank/DDBJ databases">
        <title>Finished chromosome of genome of Microcoleus sp. PCC 7113.</title>
        <authorList>
            <consortium name="US DOE Joint Genome Institute"/>
            <person name="Gugger M."/>
            <person name="Coursin T."/>
            <person name="Rippka R."/>
            <person name="Tandeau De Marsac N."/>
            <person name="Huntemann M."/>
            <person name="Wei C.-L."/>
            <person name="Han J."/>
            <person name="Detter J.C."/>
            <person name="Han C."/>
            <person name="Tapia R."/>
            <person name="Chen A."/>
            <person name="Kyrpides N."/>
            <person name="Mavromatis K."/>
            <person name="Markowitz V."/>
            <person name="Szeto E."/>
            <person name="Ivanova N."/>
            <person name="Pagani I."/>
            <person name="Pati A."/>
            <person name="Goodwin L."/>
            <person name="Nordberg H.P."/>
            <person name="Cantor M.N."/>
            <person name="Hua S.X."/>
            <person name="Woyke T."/>
            <person name="Kerfeld C.A."/>
        </authorList>
    </citation>
    <scope>NUCLEOTIDE SEQUENCE [LARGE SCALE GENOMIC DNA]</scope>
    <source>
        <strain evidence="12 13">PCC 7113</strain>
    </source>
</reference>
<dbReference type="Gene3D" id="2.60.120.200">
    <property type="match status" value="1"/>
</dbReference>
<dbReference type="PANTHER" id="PTHR24363:SF0">
    <property type="entry name" value="SERINE_THREONINE KINASE LIKE DOMAIN CONTAINING 1"/>
    <property type="match status" value="1"/>
</dbReference>
<dbReference type="InterPro" id="IPR011009">
    <property type="entry name" value="Kinase-like_dom_sf"/>
</dbReference>
<dbReference type="GO" id="GO:0005524">
    <property type="term" value="F:ATP binding"/>
    <property type="evidence" value="ECO:0007669"/>
    <property type="project" value="UniProtKB-KW"/>
</dbReference>
<protein>
    <recommendedName>
        <fullName evidence="1">non-specific serine/threonine protein kinase</fullName>
        <ecNumber evidence="1">2.7.11.1</ecNumber>
    </recommendedName>
</protein>
<evidence type="ECO:0000256" key="2">
    <source>
        <dbReference type="ARBA" id="ARBA00022527"/>
    </source>
</evidence>
<dbReference type="PANTHER" id="PTHR24363">
    <property type="entry name" value="SERINE/THREONINE PROTEIN KINASE"/>
    <property type="match status" value="1"/>
</dbReference>
<dbReference type="RefSeq" id="WP_015182480.1">
    <property type="nucleotide sequence ID" value="NC_019738.1"/>
</dbReference>
<evidence type="ECO:0000256" key="8">
    <source>
        <dbReference type="ARBA" id="ARBA00023157"/>
    </source>
</evidence>
<name>K9WEV6_9CYAN</name>
<dbReference type="SUPFAM" id="SSF49899">
    <property type="entry name" value="Concanavalin A-like lectins/glucanases"/>
    <property type="match status" value="1"/>
</dbReference>
<evidence type="ECO:0000256" key="9">
    <source>
        <dbReference type="ARBA" id="ARBA00047899"/>
    </source>
</evidence>
<evidence type="ECO:0000313" key="13">
    <source>
        <dbReference type="Proteomes" id="UP000010471"/>
    </source>
</evidence>
<dbReference type="OrthoDB" id="502205at2"/>
<dbReference type="KEGG" id="mic:Mic7113_2535"/>
<proteinExistence type="predicted"/>
<feature type="domain" description="Protein kinase" evidence="11">
    <location>
        <begin position="4"/>
        <end position="256"/>
    </location>
</feature>
<keyword evidence="5" id="KW-0547">Nucleotide-binding</keyword>
<comment type="catalytic activity">
    <reaction evidence="9">
        <text>L-threonyl-[protein] + ATP = O-phospho-L-threonyl-[protein] + ADP + H(+)</text>
        <dbReference type="Rhea" id="RHEA:46608"/>
        <dbReference type="Rhea" id="RHEA-COMP:11060"/>
        <dbReference type="Rhea" id="RHEA-COMP:11605"/>
        <dbReference type="ChEBI" id="CHEBI:15378"/>
        <dbReference type="ChEBI" id="CHEBI:30013"/>
        <dbReference type="ChEBI" id="CHEBI:30616"/>
        <dbReference type="ChEBI" id="CHEBI:61977"/>
        <dbReference type="ChEBI" id="CHEBI:456216"/>
        <dbReference type="EC" id="2.7.11.1"/>
    </reaction>
</comment>
<comment type="catalytic activity">
    <reaction evidence="10">
        <text>L-seryl-[protein] + ATP = O-phospho-L-seryl-[protein] + ADP + H(+)</text>
        <dbReference type="Rhea" id="RHEA:17989"/>
        <dbReference type="Rhea" id="RHEA-COMP:9863"/>
        <dbReference type="Rhea" id="RHEA-COMP:11604"/>
        <dbReference type="ChEBI" id="CHEBI:15378"/>
        <dbReference type="ChEBI" id="CHEBI:29999"/>
        <dbReference type="ChEBI" id="CHEBI:30616"/>
        <dbReference type="ChEBI" id="CHEBI:83421"/>
        <dbReference type="ChEBI" id="CHEBI:456216"/>
        <dbReference type="EC" id="2.7.11.1"/>
    </reaction>
</comment>
<dbReference type="STRING" id="1173027.Mic7113_2535"/>
<dbReference type="SMART" id="SM00560">
    <property type="entry name" value="LamGL"/>
    <property type="match status" value="1"/>
</dbReference>
<dbReference type="SUPFAM" id="SSF56112">
    <property type="entry name" value="Protein kinase-like (PK-like)"/>
    <property type="match status" value="1"/>
</dbReference>
<keyword evidence="7" id="KW-0067">ATP-binding</keyword>
<dbReference type="Pfam" id="PF00069">
    <property type="entry name" value="Pkinase"/>
    <property type="match status" value="1"/>
</dbReference>
<keyword evidence="4" id="KW-0732">Signal</keyword>
<dbReference type="InterPro" id="IPR000719">
    <property type="entry name" value="Prot_kinase_dom"/>
</dbReference>
<gene>
    <name evidence="12" type="ORF">Mic7113_2535</name>
</gene>
<dbReference type="Gene3D" id="1.10.510.10">
    <property type="entry name" value="Transferase(Phosphotransferase) domain 1"/>
    <property type="match status" value="1"/>
</dbReference>
<evidence type="ECO:0000256" key="3">
    <source>
        <dbReference type="ARBA" id="ARBA00022679"/>
    </source>
</evidence>
<dbReference type="HOGENOM" id="CLU_510745_0_0_3"/>
<keyword evidence="8" id="KW-1015">Disulfide bond</keyword>
<dbReference type="AlphaFoldDB" id="K9WEV6"/>
<dbReference type="EC" id="2.7.11.1" evidence="1"/>
<evidence type="ECO:0000259" key="11">
    <source>
        <dbReference type="PROSITE" id="PS50011"/>
    </source>
</evidence>
<evidence type="ECO:0000313" key="12">
    <source>
        <dbReference type="EMBL" id="AFZ18331.1"/>
    </source>
</evidence>
<evidence type="ECO:0000256" key="1">
    <source>
        <dbReference type="ARBA" id="ARBA00012513"/>
    </source>
</evidence>
<keyword evidence="13" id="KW-1185">Reference proteome</keyword>
<sequence>MGRYKVIRELGRNQEGGRITYLATDTSLNPPQQVVIKEFRFAALGANWSGFKAYEREISILQQLEHPRIPRYLDSFETKSGFCLVQEYKNALSLAVRCSFTPEDIKKIAESVLEILVYLQKLTPPVIHRDIKPENIVVDKQLNAYLVDFGFARIRSGELAVSSVAAGTPGFMPPEEQFGRSLTKASDLYSLGATLICLLTGTRSQDVGNLIDDYYRFNFKKLVPKLNPRFISCLEKMVEPNVKQRYANALDALQALKPIQVLGGATGLESLVTAVKSRMSTTGIGLATLGIFALFMINLIDFNRENSVKIENSTLLLSPVRSSQSSLVGYWNFDQCSSAGKPMLANELGSQIQGTMLQGVTCEQGRFGYAAFFDGVDDLIEIPDQPSFHFTNQMTVAAWVKPLRVSGLQTIVNKWYAMDSYMLLIENGNFVFTVAIPGGQWGTSIKVSAKVTPDVWTQWTHIAGVYDGQMLLLYINGQLVASTAASGRLQDSDRPISIGNHPSWNAFKGSIDEVRLYNVALNASQVSQLLSNP</sequence>
<keyword evidence="6 12" id="KW-0418">Kinase</keyword>
<dbReference type="CDD" id="cd14014">
    <property type="entry name" value="STKc_PknB_like"/>
    <property type="match status" value="1"/>
</dbReference>
<dbReference type="InterPro" id="IPR013320">
    <property type="entry name" value="ConA-like_dom_sf"/>
</dbReference>